<feature type="domain" description="Peptidase M16 C-terminal" evidence="4">
    <location>
        <begin position="176"/>
        <end position="349"/>
    </location>
</feature>
<evidence type="ECO:0000259" key="4">
    <source>
        <dbReference type="Pfam" id="PF05193"/>
    </source>
</evidence>
<dbReference type="InterPro" id="IPR011765">
    <property type="entry name" value="Pept_M16_N"/>
</dbReference>
<dbReference type="Pfam" id="PF00675">
    <property type="entry name" value="Peptidase_M16"/>
    <property type="match status" value="1"/>
</dbReference>
<dbReference type="STRING" id="1802668.A2831_00755"/>
<dbReference type="PANTHER" id="PTHR11851">
    <property type="entry name" value="METALLOPROTEASE"/>
    <property type="match status" value="1"/>
</dbReference>
<dbReference type="InterPro" id="IPR007863">
    <property type="entry name" value="Peptidase_M16_C"/>
</dbReference>
<dbReference type="GO" id="GO:0004222">
    <property type="term" value="F:metalloendopeptidase activity"/>
    <property type="evidence" value="ECO:0007669"/>
    <property type="project" value="InterPro"/>
</dbReference>
<dbReference type="PROSITE" id="PS00143">
    <property type="entry name" value="INSULINASE"/>
    <property type="match status" value="1"/>
</dbReference>
<name>A0A1F8EUI2_9BACT</name>
<evidence type="ECO:0000256" key="2">
    <source>
        <dbReference type="RuleBase" id="RU004447"/>
    </source>
</evidence>
<comment type="caution">
    <text evidence="5">The sequence shown here is derived from an EMBL/GenBank/DDBJ whole genome shotgun (WGS) entry which is preliminary data.</text>
</comment>
<evidence type="ECO:0000259" key="3">
    <source>
        <dbReference type="Pfam" id="PF00675"/>
    </source>
</evidence>
<evidence type="ECO:0000313" key="6">
    <source>
        <dbReference type="Proteomes" id="UP000177507"/>
    </source>
</evidence>
<dbReference type="EMBL" id="MGJI01000019">
    <property type="protein sequence ID" value="OGN04537.1"/>
    <property type="molecule type" value="Genomic_DNA"/>
</dbReference>
<dbReference type="Gene3D" id="3.30.830.10">
    <property type="entry name" value="Metalloenzyme, LuxS/M16 peptidase-like"/>
    <property type="match status" value="2"/>
</dbReference>
<dbReference type="PANTHER" id="PTHR11851:SF49">
    <property type="entry name" value="MITOCHONDRIAL-PROCESSING PEPTIDASE SUBUNIT ALPHA"/>
    <property type="match status" value="1"/>
</dbReference>
<evidence type="ECO:0000256" key="1">
    <source>
        <dbReference type="ARBA" id="ARBA00007261"/>
    </source>
</evidence>
<organism evidence="5 6">
    <name type="scientific">Candidatus Yanofskybacteria bacterium RIFCSPHIGHO2_01_FULL_44_17</name>
    <dbReference type="NCBI Taxonomy" id="1802668"/>
    <lineage>
        <taxon>Bacteria</taxon>
        <taxon>Candidatus Yanofskyibacteriota</taxon>
    </lineage>
</organism>
<protein>
    <recommendedName>
        <fullName evidence="7">Peptidase M16</fullName>
    </recommendedName>
</protein>
<dbReference type="GO" id="GO:0006508">
    <property type="term" value="P:proteolysis"/>
    <property type="evidence" value="ECO:0007669"/>
    <property type="project" value="InterPro"/>
</dbReference>
<gene>
    <name evidence="5" type="ORF">A2831_00755</name>
</gene>
<dbReference type="SUPFAM" id="SSF63411">
    <property type="entry name" value="LuxS/MPP-like metallohydrolase"/>
    <property type="match status" value="2"/>
</dbReference>
<dbReference type="InterPro" id="IPR001431">
    <property type="entry name" value="Pept_M16_Zn_BS"/>
</dbReference>
<accession>A0A1F8EUI2</accession>
<dbReference type="InterPro" id="IPR011249">
    <property type="entry name" value="Metalloenz_LuxS/M16"/>
</dbReference>
<feature type="domain" description="Peptidase M16 N-terminal" evidence="3">
    <location>
        <begin position="27"/>
        <end position="168"/>
    </location>
</feature>
<dbReference type="InterPro" id="IPR050361">
    <property type="entry name" value="MPP/UQCRC_Complex"/>
</dbReference>
<comment type="similarity">
    <text evidence="1 2">Belongs to the peptidase M16 family.</text>
</comment>
<dbReference type="GO" id="GO:0046872">
    <property type="term" value="F:metal ion binding"/>
    <property type="evidence" value="ECO:0007669"/>
    <property type="project" value="InterPro"/>
</dbReference>
<dbReference type="Pfam" id="PF05193">
    <property type="entry name" value="Peptidase_M16_C"/>
    <property type="match status" value="1"/>
</dbReference>
<proteinExistence type="inferred from homology"/>
<dbReference type="AlphaFoldDB" id="A0A1F8EUI2"/>
<dbReference type="Proteomes" id="UP000177507">
    <property type="component" value="Unassembled WGS sequence"/>
</dbReference>
<sequence>MIKLESHNHYDLHTYPNGLRLITVPMEHTKSVTVLVMVATGSRYETKDINGISHFLEHMMFKGTTKRPGTLDISQELDSLGAEYNAFTGKEYTGYYVKCAADRVDVALDVISDIFQNSKFDSKEMDKERGPIKEEINLYLDSPPRRIGEVFEMLMYGDQPLGWDISGTKENIDEMQHADLLKYFENHYFDKNTIVAIAGNIQTEEMKKKVEKYFDNIRDGKRAEPTETQEDQKEPRFKVEYKKTDQTNINLGFRSYSRFHPKHEALEILGMILGGGMSSRLFVEVRERRGLAYHVRSGVTAYNETGNFVTYAGLGNANLIEGLKVILTEHKKLIEEKVTEKELNRVKDQIRGAFVIGLEQSDDLASFYGEQELLEHKIETPEERLAKITAVTAEDILEVAKDVIRPEKLSLAIIGPLEGDNEEIKEILNSW</sequence>
<evidence type="ECO:0000313" key="5">
    <source>
        <dbReference type="EMBL" id="OGN04537.1"/>
    </source>
</evidence>
<evidence type="ECO:0008006" key="7">
    <source>
        <dbReference type="Google" id="ProtNLM"/>
    </source>
</evidence>
<reference evidence="5 6" key="1">
    <citation type="journal article" date="2016" name="Nat. Commun.">
        <title>Thousands of microbial genomes shed light on interconnected biogeochemical processes in an aquifer system.</title>
        <authorList>
            <person name="Anantharaman K."/>
            <person name="Brown C.T."/>
            <person name="Hug L.A."/>
            <person name="Sharon I."/>
            <person name="Castelle C.J."/>
            <person name="Probst A.J."/>
            <person name="Thomas B.C."/>
            <person name="Singh A."/>
            <person name="Wilkins M.J."/>
            <person name="Karaoz U."/>
            <person name="Brodie E.L."/>
            <person name="Williams K.H."/>
            <person name="Hubbard S.S."/>
            <person name="Banfield J.F."/>
        </authorList>
    </citation>
    <scope>NUCLEOTIDE SEQUENCE [LARGE SCALE GENOMIC DNA]</scope>
</reference>